<protein>
    <submittedName>
        <fullName evidence="3">DUF2807 domain-containing protein</fullName>
    </submittedName>
    <submittedName>
        <fullName evidence="2">Putative auto-transporter adhesin, head GIN domain</fullName>
    </submittedName>
</protein>
<evidence type="ECO:0000313" key="3">
    <source>
        <dbReference type="EMBL" id="WQG89306.1"/>
    </source>
</evidence>
<evidence type="ECO:0000313" key="4">
    <source>
        <dbReference type="Proteomes" id="UP000183788"/>
    </source>
</evidence>
<dbReference type="Proteomes" id="UP000183788">
    <property type="component" value="Unassembled WGS sequence"/>
</dbReference>
<dbReference type="InterPro" id="IPR021255">
    <property type="entry name" value="DUF2807"/>
</dbReference>
<evidence type="ECO:0000313" key="2">
    <source>
        <dbReference type="EMBL" id="SFW61439.1"/>
    </source>
</evidence>
<dbReference type="EMBL" id="CP140154">
    <property type="protein sequence ID" value="WQG89306.1"/>
    <property type="molecule type" value="Genomic_DNA"/>
</dbReference>
<dbReference type="Proteomes" id="UP001326715">
    <property type="component" value="Chromosome"/>
</dbReference>
<dbReference type="RefSeq" id="WP_322518497.1">
    <property type="nucleotide sequence ID" value="NZ_CP139972.1"/>
</dbReference>
<reference evidence="2 4" key="1">
    <citation type="submission" date="2016-11" db="EMBL/GenBank/DDBJ databases">
        <authorList>
            <person name="Jaros S."/>
            <person name="Januszkiewicz K."/>
            <person name="Wedrychowicz H."/>
        </authorList>
    </citation>
    <scope>NUCLEOTIDE SEQUENCE [LARGE SCALE GENOMIC DNA]</scope>
    <source>
        <strain evidence="2 4">DSM 784</strain>
    </source>
</reference>
<evidence type="ECO:0000313" key="5">
    <source>
        <dbReference type="Proteomes" id="UP001326715"/>
    </source>
</evidence>
<dbReference type="EMBL" id="FPIZ01000008">
    <property type="protein sequence ID" value="SFW61439.1"/>
    <property type="molecule type" value="Genomic_DNA"/>
</dbReference>
<proteinExistence type="predicted"/>
<feature type="domain" description="Putative auto-transporter adhesin head GIN" evidence="1">
    <location>
        <begin position="41"/>
        <end position="182"/>
    </location>
</feature>
<dbReference type="Gene3D" id="2.160.20.120">
    <property type="match status" value="1"/>
</dbReference>
<accession>A0A1K1QN97</accession>
<reference evidence="3 5" key="2">
    <citation type="submission" date="2023-11" db="EMBL/GenBank/DDBJ databases">
        <title>MicrobeMod: A computational toolkit for identifying prokaryotic methylation and restriction-modification with nanopore sequencing.</title>
        <authorList>
            <person name="Crits-Christoph A."/>
            <person name="Kang S.C."/>
            <person name="Lee H."/>
            <person name="Ostrov N."/>
        </authorList>
    </citation>
    <scope>NUCLEOTIDE SEQUENCE [LARGE SCALE GENOMIC DNA]</scope>
    <source>
        <strain evidence="3 5">ATCC 23090</strain>
    </source>
</reference>
<evidence type="ECO:0000259" key="1">
    <source>
        <dbReference type="Pfam" id="PF10988"/>
    </source>
</evidence>
<name>A0A1K1QN97_9BACT</name>
<gene>
    <name evidence="2" type="ORF">SAMN05661012_02965</name>
    <name evidence="3" type="ORF">SR876_30715</name>
</gene>
<dbReference type="Pfam" id="PF10988">
    <property type="entry name" value="DUF2807"/>
    <property type="match status" value="1"/>
</dbReference>
<sequence length="186" mass="19636">MKEKKKLPTVTNIIIVMLCIAGLLPAKMGFAQQTAQPLTGFHSLEVSGLAKVYIKQGNEEKATLKIAGIPASDVIVAVKDSILKITTKGTHNGETVNVYVSYRHLKKIQVGNAAELHAGNTLKATHLDVTVSGNAAATLDVDVTTLDITTKDAADLKISGKTDTQTIHSTAPKGSLDNSALHVIKS</sequence>
<dbReference type="STRING" id="1004.SAMN05661012_02965"/>
<dbReference type="AlphaFoldDB" id="A0A1K1QN97"/>
<organism evidence="2 4">
    <name type="scientific">Chitinophaga sancti</name>
    <dbReference type="NCBI Taxonomy" id="1004"/>
    <lineage>
        <taxon>Bacteria</taxon>
        <taxon>Pseudomonadati</taxon>
        <taxon>Bacteroidota</taxon>
        <taxon>Chitinophagia</taxon>
        <taxon>Chitinophagales</taxon>
        <taxon>Chitinophagaceae</taxon>
        <taxon>Chitinophaga</taxon>
    </lineage>
</organism>
<keyword evidence="5" id="KW-1185">Reference proteome</keyword>